<proteinExistence type="predicted"/>
<dbReference type="AlphaFoldDB" id="A0AAD9ZBG6"/>
<name>A0AAD9ZBG6_9LECA</name>
<gene>
    <name evidence="1" type="ORF">OEA41_002121</name>
</gene>
<comment type="caution">
    <text evidence="1">The sequence shown here is derived from an EMBL/GenBank/DDBJ whole genome shotgun (WGS) entry which is preliminary data.</text>
</comment>
<dbReference type="EMBL" id="JASNWA010000006">
    <property type="protein sequence ID" value="KAK3174875.1"/>
    <property type="molecule type" value="Genomic_DNA"/>
</dbReference>
<evidence type="ECO:0000313" key="1">
    <source>
        <dbReference type="EMBL" id="KAK3174875.1"/>
    </source>
</evidence>
<protein>
    <submittedName>
        <fullName evidence="1">Uncharacterized protein</fullName>
    </submittedName>
</protein>
<accession>A0AAD9ZBG6</accession>
<dbReference type="InterPro" id="IPR038883">
    <property type="entry name" value="AN11006-like"/>
</dbReference>
<reference evidence="1" key="1">
    <citation type="submission" date="2022-11" db="EMBL/GenBank/DDBJ databases">
        <title>Chromosomal genome sequence assembly and mating type (MAT) locus characterization of the leprose asexual lichenized fungus Lepraria neglecta (Nyl.) Erichsen.</title>
        <authorList>
            <person name="Allen J.L."/>
            <person name="Pfeffer B."/>
        </authorList>
    </citation>
    <scope>NUCLEOTIDE SEQUENCE</scope>
    <source>
        <strain evidence="1">Allen 5258</strain>
    </source>
</reference>
<keyword evidence="2" id="KW-1185">Reference proteome</keyword>
<dbReference type="PANTHER" id="PTHR42085:SF1">
    <property type="entry name" value="F-BOX DOMAIN-CONTAINING PROTEIN"/>
    <property type="match status" value="1"/>
</dbReference>
<dbReference type="PANTHER" id="PTHR42085">
    <property type="entry name" value="F-BOX DOMAIN-CONTAINING PROTEIN"/>
    <property type="match status" value="1"/>
</dbReference>
<dbReference type="Proteomes" id="UP001276659">
    <property type="component" value="Unassembled WGS sequence"/>
</dbReference>
<organism evidence="1 2">
    <name type="scientific">Lepraria neglecta</name>
    <dbReference type="NCBI Taxonomy" id="209136"/>
    <lineage>
        <taxon>Eukaryota</taxon>
        <taxon>Fungi</taxon>
        <taxon>Dikarya</taxon>
        <taxon>Ascomycota</taxon>
        <taxon>Pezizomycotina</taxon>
        <taxon>Lecanoromycetes</taxon>
        <taxon>OSLEUM clade</taxon>
        <taxon>Lecanoromycetidae</taxon>
        <taxon>Lecanorales</taxon>
        <taxon>Lecanorineae</taxon>
        <taxon>Stereocaulaceae</taxon>
        <taxon>Lepraria</taxon>
    </lineage>
</organism>
<evidence type="ECO:0000313" key="2">
    <source>
        <dbReference type="Proteomes" id="UP001276659"/>
    </source>
</evidence>
<sequence length="529" mass="58675">MVESWAYPSDVPPGGSVDEELPIKLFSNDATCTIQAAIPGGGGVIAHASPLNITQAAHAIYDKCVIEKDGVGGRAYQIDEAFPITEGLFVQVHDRILPPPLAVGPNGTVDTATVETVTPLSVVSATEPWGLLLPSGASESPAILPSSAPTRVNRLSYHECYRPYLELERTKSHHPRRYQDQPTKWLATNPVSVPLGALFAMSARANVACQVFGLFNCLLGLFIRVLGLLKDLVAPSPPDLSDLSDPPQNGKTLFMDLLPLEMRLKIYKLCLHAPHKALMKGNLGLQTRSRNFVFPRSGAFNLNILRVNKQVNKECDNILYEVNTFYFIVAYTDAFDKLAHTHNGECHLRKIYNLTTNINSITPQDVQLIRNINLEVRLPTYRNLAPQFHQYAPIQTALETFVSKFTATGHNLRNITIDFNQCHPPHLDGLLNVLLQEKSQNVLEPLGLLFGVRKNVRINGVTEDFADPLCRAMRAPTLSWALLLRGWTGEFNLSRYGWVGEDDYGEELGNGVDEGSWTVFRGAEPWDLY</sequence>